<dbReference type="Gene3D" id="3.30.930.10">
    <property type="entry name" value="Bira Bifunctional Protein, Domain 2"/>
    <property type="match status" value="1"/>
</dbReference>
<dbReference type="InterPro" id="IPR045864">
    <property type="entry name" value="aa-tRNA-synth_II/BPL/LPL"/>
</dbReference>
<dbReference type="InterPro" id="IPR004143">
    <property type="entry name" value="BPL_LPL_catalytic"/>
</dbReference>
<dbReference type="AlphaFoldDB" id="T1BRL4"/>
<dbReference type="Pfam" id="PF21948">
    <property type="entry name" value="LplA-B_cat"/>
    <property type="match status" value="1"/>
</dbReference>
<feature type="non-terminal residue" evidence="2">
    <location>
        <position position="229"/>
    </location>
</feature>
<gene>
    <name evidence="2" type="ORF">B1B_03715</name>
</gene>
<protein>
    <submittedName>
        <fullName evidence="2">Biotin/lipoate A/B protein ligase</fullName>
    </submittedName>
</protein>
<dbReference type="PANTHER" id="PTHR43679">
    <property type="entry name" value="OCTANOYLTRANSFERASE LIPM-RELATED"/>
    <property type="match status" value="1"/>
</dbReference>
<dbReference type="InterPro" id="IPR050664">
    <property type="entry name" value="Octanoyltrans_LipM/LipL"/>
</dbReference>
<dbReference type="PROSITE" id="PS51733">
    <property type="entry name" value="BPL_LPL_CATALYTIC"/>
    <property type="match status" value="1"/>
</dbReference>
<evidence type="ECO:0000259" key="1">
    <source>
        <dbReference type="PROSITE" id="PS51733"/>
    </source>
</evidence>
<dbReference type="SUPFAM" id="SSF55681">
    <property type="entry name" value="Class II aaRS and biotin synthetases"/>
    <property type="match status" value="1"/>
</dbReference>
<evidence type="ECO:0000313" key="2">
    <source>
        <dbReference type="EMBL" id="EQD72512.1"/>
    </source>
</evidence>
<name>T1BRL4_9ZZZZ</name>
<dbReference type="PANTHER" id="PTHR43679:SF2">
    <property type="entry name" value="OCTANOYL-[GCVH]:PROTEIN N-OCTANOYLTRANSFERASE"/>
    <property type="match status" value="1"/>
</dbReference>
<dbReference type="GO" id="GO:0016874">
    <property type="term" value="F:ligase activity"/>
    <property type="evidence" value="ECO:0007669"/>
    <property type="project" value="UniProtKB-KW"/>
</dbReference>
<keyword evidence="2" id="KW-0436">Ligase</keyword>
<dbReference type="EMBL" id="AUZY01002299">
    <property type="protein sequence ID" value="EQD72512.1"/>
    <property type="molecule type" value="Genomic_DNA"/>
</dbReference>
<comment type="caution">
    <text evidence="2">The sequence shown here is derived from an EMBL/GenBank/DDBJ whole genome shotgun (WGS) entry which is preliminary data.</text>
</comment>
<sequence>MAPWRWLDLGAVDGPTMVNLFVALAPSVGSAASAPTAVVLHPSAPFANVGFHQEAEREIDLDHCRKQGIPVVRRVVGGGAILDGPWEQDYMLLVPAGAPGTQGGIEAFYEHYLEPVRSTLLRFGVAAERSGVNDLAVHGRKISANGALLLDGCWVLVGDILLDLDLPAMSRALRVPDEKFRGKLSEGMENWLTSLRQETGQLPPREQVCRLLRNELERHLGSSVVPGAL</sequence>
<proteinExistence type="predicted"/>
<organism evidence="2">
    <name type="scientific">mine drainage metagenome</name>
    <dbReference type="NCBI Taxonomy" id="410659"/>
    <lineage>
        <taxon>unclassified sequences</taxon>
        <taxon>metagenomes</taxon>
        <taxon>ecological metagenomes</taxon>
    </lineage>
</organism>
<reference evidence="2" key="1">
    <citation type="submission" date="2013-08" db="EMBL/GenBank/DDBJ databases">
        <authorList>
            <person name="Mendez C."/>
            <person name="Richter M."/>
            <person name="Ferrer M."/>
            <person name="Sanchez J."/>
        </authorList>
    </citation>
    <scope>NUCLEOTIDE SEQUENCE</scope>
</reference>
<accession>T1BRL4</accession>
<feature type="domain" description="BPL/LPL catalytic" evidence="1">
    <location>
        <begin position="32"/>
        <end position="224"/>
    </location>
</feature>
<reference evidence="2" key="2">
    <citation type="journal article" date="2014" name="ISME J.">
        <title>Microbial stratification in low pH oxic and suboxic macroscopic growths along an acid mine drainage.</title>
        <authorList>
            <person name="Mendez-Garcia C."/>
            <person name="Mesa V."/>
            <person name="Sprenger R.R."/>
            <person name="Richter M."/>
            <person name="Diez M.S."/>
            <person name="Solano J."/>
            <person name="Bargiela R."/>
            <person name="Golyshina O.V."/>
            <person name="Manteca A."/>
            <person name="Ramos J.L."/>
            <person name="Gallego J.R."/>
            <person name="Llorente I."/>
            <person name="Martins Dos Santos V.A."/>
            <person name="Jensen O.N."/>
            <person name="Pelaez A.I."/>
            <person name="Sanchez J."/>
            <person name="Ferrer M."/>
        </authorList>
    </citation>
    <scope>NUCLEOTIDE SEQUENCE</scope>
</reference>